<feature type="region of interest" description="Disordered" evidence="1">
    <location>
        <begin position="1"/>
        <end position="32"/>
    </location>
</feature>
<proteinExistence type="predicted"/>
<dbReference type="SUPFAM" id="SSF46785">
    <property type="entry name" value="Winged helix' DNA-binding domain"/>
    <property type="match status" value="1"/>
</dbReference>
<dbReference type="Gene3D" id="1.10.10.10">
    <property type="entry name" value="Winged helix-like DNA-binding domain superfamily/Winged helix DNA-binding domain"/>
    <property type="match status" value="1"/>
</dbReference>
<comment type="caution">
    <text evidence="2">The sequence shown here is derived from an EMBL/GenBank/DDBJ whole genome shotgun (WGS) entry which is preliminary data.</text>
</comment>
<dbReference type="OrthoDB" id="2079901at2"/>
<dbReference type="RefSeq" id="WP_138600738.1">
    <property type="nucleotide sequence ID" value="NZ_VCIA01000001.1"/>
</dbReference>
<dbReference type="InterPro" id="IPR036390">
    <property type="entry name" value="WH_DNA-bd_sf"/>
</dbReference>
<gene>
    <name evidence="2" type="ORF">FFL34_01605</name>
</gene>
<dbReference type="AlphaFoldDB" id="A0A5S3QGU1"/>
<accession>A0A5S3QGU1</accession>
<reference evidence="2 3" key="1">
    <citation type="submission" date="2019-05" db="EMBL/GenBank/DDBJ databases">
        <title>Genomic analysis of Lentibacillus sp. NKC220-2.</title>
        <authorList>
            <person name="Oh Y.J."/>
        </authorList>
    </citation>
    <scope>NUCLEOTIDE SEQUENCE [LARGE SCALE GENOMIC DNA]</scope>
    <source>
        <strain evidence="2 3">NKC220-2</strain>
    </source>
</reference>
<evidence type="ECO:0000256" key="1">
    <source>
        <dbReference type="SAM" id="MobiDB-lite"/>
    </source>
</evidence>
<dbReference type="InterPro" id="IPR036388">
    <property type="entry name" value="WH-like_DNA-bd_sf"/>
</dbReference>
<evidence type="ECO:0000313" key="2">
    <source>
        <dbReference type="EMBL" id="TMN20949.1"/>
    </source>
</evidence>
<sequence>MTGNFRKSLSEAEGKARSSSMQKAVDLSEVTQQETKANQQGYGLYKLKQKNKALFCQAIQENLDTVIQSKHLTNSELGLLLSLMPLVQFHSNAIINRETNEFMSISEIARYLNRERSATSKTISQLLAKGMLFEFVNAQEIKAHKRNVSQRPLFMNPEIIYAGDRNRINATLARLVMEFDILERKKVYLAWKLWLKNGHEFGRLYRRKTYLQLKRNERV</sequence>
<organism evidence="2 3">
    <name type="scientific">Lentibacillus cibarius</name>
    <dbReference type="NCBI Taxonomy" id="2583219"/>
    <lineage>
        <taxon>Bacteria</taxon>
        <taxon>Bacillati</taxon>
        <taxon>Bacillota</taxon>
        <taxon>Bacilli</taxon>
        <taxon>Bacillales</taxon>
        <taxon>Bacillaceae</taxon>
        <taxon>Lentibacillus</taxon>
    </lineage>
</organism>
<protein>
    <recommendedName>
        <fullName evidence="4">MarR family transcriptional regulator</fullName>
    </recommendedName>
</protein>
<name>A0A5S3QGU1_9BACI</name>
<evidence type="ECO:0000313" key="3">
    <source>
        <dbReference type="Proteomes" id="UP000306980"/>
    </source>
</evidence>
<dbReference type="Proteomes" id="UP000306980">
    <property type="component" value="Unassembled WGS sequence"/>
</dbReference>
<evidence type="ECO:0008006" key="4">
    <source>
        <dbReference type="Google" id="ProtNLM"/>
    </source>
</evidence>
<dbReference type="EMBL" id="VCIA01000001">
    <property type="protein sequence ID" value="TMN20949.1"/>
    <property type="molecule type" value="Genomic_DNA"/>
</dbReference>